<evidence type="ECO:0000256" key="1">
    <source>
        <dbReference type="SAM" id="Phobius"/>
    </source>
</evidence>
<feature type="transmembrane region" description="Helical" evidence="1">
    <location>
        <begin position="21"/>
        <end position="45"/>
    </location>
</feature>
<gene>
    <name evidence="2" type="ORF">CLCHR_36160</name>
</gene>
<evidence type="ECO:0000313" key="3">
    <source>
        <dbReference type="Proteomes" id="UP000191056"/>
    </source>
</evidence>
<dbReference type="Proteomes" id="UP000191056">
    <property type="component" value="Unassembled WGS sequence"/>
</dbReference>
<dbReference type="STRING" id="225345.CLCHR_36160"/>
<organism evidence="2 3">
    <name type="scientific">Clostridium chromiireducens</name>
    <dbReference type="NCBI Taxonomy" id="225345"/>
    <lineage>
        <taxon>Bacteria</taxon>
        <taxon>Bacillati</taxon>
        <taxon>Bacillota</taxon>
        <taxon>Clostridia</taxon>
        <taxon>Eubacteriales</taxon>
        <taxon>Clostridiaceae</taxon>
        <taxon>Clostridium</taxon>
    </lineage>
</organism>
<sequence length="369" mass="42464">MDDIQKRKKNLSSKKKLIISGVLLGISGLLFIMSCYINGFADLYYKYIYLTLINSISRGISLIPFSVYELILYGFAIFIFARILMYIYLGINKKISLRIFLIRSTTNFLIYVSIFTFLNVATLGVNSFKSDFVLLTGLNVEVKSEDKLIELCNYLKDNLNVLDNKVSKDGNGFLKIDSNVKEEGINSMKNLGRTYPSLRGFYPNPKPYIFSKVMSYQLLMGETDFTLEANYNNEMPESNIPSTICHELSHIKGFNNEYEANYISFLACINSESFEYQYSGYLMAYSYCMGDLYDFDLESFKKINSELSDNVKKELKNDALYWDKYRGKISKIHNETYDKLLKISGQEEGIRSYNAVVKLLISGYGVQFK</sequence>
<evidence type="ECO:0008006" key="4">
    <source>
        <dbReference type="Google" id="ProtNLM"/>
    </source>
</evidence>
<dbReference type="AlphaFoldDB" id="A0A1V4IH27"/>
<proteinExistence type="predicted"/>
<dbReference type="EMBL" id="MZGT01000057">
    <property type="protein sequence ID" value="OPJ59144.1"/>
    <property type="molecule type" value="Genomic_DNA"/>
</dbReference>
<keyword evidence="1" id="KW-0472">Membrane</keyword>
<feature type="transmembrane region" description="Helical" evidence="1">
    <location>
        <begin position="65"/>
        <end position="88"/>
    </location>
</feature>
<dbReference type="Pfam" id="PF12725">
    <property type="entry name" value="DUF3810"/>
    <property type="match status" value="1"/>
</dbReference>
<accession>A0A1V4IH27</accession>
<feature type="transmembrane region" description="Helical" evidence="1">
    <location>
        <begin position="108"/>
        <end position="128"/>
    </location>
</feature>
<protein>
    <recommendedName>
        <fullName evidence="4">DUF3810 domain-containing protein</fullName>
    </recommendedName>
</protein>
<dbReference type="InterPro" id="IPR024294">
    <property type="entry name" value="DUF3810"/>
</dbReference>
<comment type="caution">
    <text evidence="2">The sequence shown here is derived from an EMBL/GenBank/DDBJ whole genome shotgun (WGS) entry which is preliminary data.</text>
</comment>
<dbReference type="PROSITE" id="PS51257">
    <property type="entry name" value="PROKAR_LIPOPROTEIN"/>
    <property type="match status" value="1"/>
</dbReference>
<name>A0A1V4IH27_9CLOT</name>
<reference evidence="2 3" key="1">
    <citation type="submission" date="2017-03" db="EMBL/GenBank/DDBJ databases">
        <title>Genome sequence of Clostridium chromiireducens DSM 23318.</title>
        <authorList>
            <person name="Poehlein A."/>
            <person name="Daniel R."/>
        </authorList>
    </citation>
    <scope>NUCLEOTIDE SEQUENCE [LARGE SCALE GENOMIC DNA]</scope>
    <source>
        <strain evidence="2 3">DSM 23318</strain>
    </source>
</reference>
<dbReference type="OrthoDB" id="1048788at2"/>
<keyword evidence="1" id="KW-0812">Transmembrane</keyword>
<keyword evidence="1" id="KW-1133">Transmembrane helix</keyword>
<dbReference type="RefSeq" id="WP_079441282.1">
    <property type="nucleotide sequence ID" value="NZ_MZGT01000057.1"/>
</dbReference>
<evidence type="ECO:0000313" key="2">
    <source>
        <dbReference type="EMBL" id="OPJ59144.1"/>
    </source>
</evidence>
<keyword evidence="3" id="KW-1185">Reference proteome</keyword>